<evidence type="ECO:0000313" key="5">
    <source>
        <dbReference type="Proteomes" id="UP000276864"/>
    </source>
</evidence>
<evidence type="ECO:0000313" key="3">
    <source>
        <dbReference type="EMBL" id="RMY34482.1"/>
    </source>
</evidence>
<organism evidence="2 4">
    <name type="scientific">Hortaea werneckii</name>
    <name type="common">Black yeast</name>
    <name type="synonym">Cladosporium werneckii</name>
    <dbReference type="NCBI Taxonomy" id="91943"/>
    <lineage>
        <taxon>Eukaryota</taxon>
        <taxon>Fungi</taxon>
        <taxon>Dikarya</taxon>
        <taxon>Ascomycota</taxon>
        <taxon>Pezizomycotina</taxon>
        <taxon>Dothideomycetes</taxon>
        <taxon>Dothideomycetidae</taxon>
        <taxon>Mycosphaerellales</taxon>
        <taxon>Teratosphaeriaceae</taxon>
        <taxon>Hortaea</taxon>
    </lineage>
</organism>
<reference evidence="4 5" key="1">
    <citation type="journal article" date="2018" name="BMC Genomics">
        <title>Genomic evidence for intraspecific hybridization in a clonal and extremely halotolerant yeast.</title>
        <authorList>
            <person name="Gostincar C."/>
            <person name="Stajich J.E."/>
            <person name="Zupancic J."/>
            <person name="Zalar P."/>
            <person name="Gunde-Cimerman N."/>
        </authorList>
    </citation>
    <scope>NUCLEOTIDE SEQUENCE [LARGE SCALE GENOMIC DNA]</scope>
    <source>
        <strain evidence="3 5">EXF-6651</strain>
        <strain evidence="2 4">EXF-6669</strain>
    </source>
</reference>
<name>A0A3M6ZKB8_HORWE</name>
<evidence type="ECO:0000313" key="2">
    <source>
        <dbReference type="EMBL" id="RMY15704.1"/>
    </source>
</evidence>
<proteinExistence type="predicted"/>
<dbReference type="EMBL" id="QWIM01000451">
    <property type="protein sequence ID" value="RMY34482.1"/>
    <property type="molecule type" value="Genomic_DNA"/>
</dbReference>
<dbReference type="Proteomes" id="UP000271337">
    <property type="component" value="Unassembled WGS sequence"/>
</dbReference>
<protein>
    <submittedName>
        <fullName evidence="2">Uncharacterized protein</fullName>
    </submittedName>
</protein>
<comment type="caution">
    <text evidence="2">The sequence shown here is derived from an EMBL/GenBank/DDBJ whole genome shotgun (WGS) entry which is preliminary data.</text>
</comment>
<accession>A0A3M6ZKB8</accession>
<evidence type="ECO:0000256" key="1">
    <source>
        <dbReference type="SAM" id="MobiDB-lite"/>
    </source>
</evidence>
<dbReference type="Proteomes" id="UP000276864">
    <property type="component" value="Unassembled WGS sequence"/>
</dbReference>
<dbReference type="OrthoDB" id="3887205at2759"/>
<dbReference type="EMBL" id="QWIL01000671">
    <property type="protein sequence ID" value="RMY15704.1"/>
    <property type="molecule type" value="Genomic_DNA"/>
</dbReference>
<sequence length="291" mass="32426">MCIPPFIFGILALHLHDFIMKPTTSNLLILAAATASASGLKTPLQGIADAAQSPFAGKHEKPLTLSARDDVRVSHRAEMAEAYLSIRACDADADKANENGEHFLNNLKHVFSDAGLNTTVTSPTTVKTSSDDDYDNYAFRSRRMRGGKNKHDDDEADEDEKQCASSSILVFVHDLDLLSTLNTNLTSDTGAHARVTYINWQLSEATKAAQKSELRRKALDAMLETGKDYAAAFGVSEFVPTEFEEEYTLEDVRRPDSYRGRYRIFDMNEDSVDLRVPDIEQCMEVRCKFTN</sequence>
<feature type="region of interest" description="Disordered" evidence="1">
    <location>
        <begin position="140"/>
        <end position="159"/>
    </location>
</feature>
<dbReference type="AlphaFoldDB" id="A0A3M6ZKB8"/>
<gene>
    <name evidence="3" type="ORF">D0866_05222</name>
    <name evidence="2" type="ORF">D0867_06747</name>
</gene>
<dbReference type="InterPro" id="IPR007497">
    <property type="entry name" value="SIMPL/DUF541"/>
</dbReference>
<evidence type="ECO:0000313" key="4">
    <source>
        <dbReference type="Proteomes" id="UP000271337"/>
    </source>
</evidence>
<dbReference type="Pfam" id="PF04402">
    <property type="entry name" value="SIMPL"/>
    <property type="match status" value="1"/>
</dbReference>